<protein>
    <submittedName>
        <fullName evidence="2">Uncharacterized protein</fullName>
    </submittedName>
</protein>
<evidence type="ECO:0000313" key="2">
    <source>
        <dbReference type="EMBL" id="MCM6761770.1"/>
    </source>
</evidence>
<reference evidence="2" key="1">
    <citation type="submission" date="2022-06" db="EMBL/GenBank/DDBJ databases">
        <title>Whole genome shotgun sequencing (WGS) of Rathayibacter sp. ZW T2_19, isolated from stored onions (Allium cepa).</title>
        <authorList>
            <person name="Stoll D.A."/>
            <person name="Huch M."/>
        </authorList>
    </citation>
    <scope>NUCLEOTIDE SEQUENCE</scope>
    <source>
        <strain evidence="2">ZW T2_19</strain>
    </source>
</reference>
<feature type="compositionally biased region" description="Low complexity" evidence="1">
    <location>
        <begin position="15"/>
        <end position="27"/>
    </location>
</feature>
<sequence>MPDVTENEPPREDSLPAASDSATAAPSQEETVEELRARLDALLNDPLDEWLQHMHVGGVVAAAPFESTLSWRVTKPLRAVRLFQIRASQLGVGGAVGHTARYVSRRLGRRA</sequence>
<name>A0A9X2IR09_9MICO</name>
<comment type="caution">
    <text evidence="2">The sequence shown here is derived from an EMBL/GenBank/DDBJ whole genome shotgun (WGS) entry which is preliminary data.</text>
</comment>
<dbReference type="RefSeq" id="WP_251944193.1">
    <property type="nucleotide sequence ID" value="NZ_JAMRYM010000011.1"/>
</dbReference>
<proteinExistence type="predicted"/>
<dbReference type="AlphaFoldDB" id="A0A9X2IR09"/>
<feature type="region of interest" description="Disordered" evidence="1">
    <location>
        <begin position="1"/>
        <end position="33"/>
    </location>
</feature>
<organism evidence="2 3">
    <name type="scientific">Rathayibacter rubneri</name>
    <dbReference type="NCBI Taxonomy" id="2950106"/>
    <lineage>
        <taxon>Bacteria</taxon>
        <taxon>Bacillati</taxon>
        <taxon>Actinomycetota</taxon>
        <taxon>Actinomycetes</taxon>
        <taxon>Micrococcales</taxon>
        <taxon>Microbacteriaceae</taxon>
        <taxon>Rathayibacter</taxon>
    </lineage>
</organism>
<evidence type="ECO:0000256" key="1">
    <source>
        <dbReference type="SAM" id="MobiDB-lite"/>
    </source>
</evidence>
<dbReference type="EMBL" id="JAMRYM010000011">
    <property type="protein sequence ID" value="MCM6761770.1"/>
    <property type="molecule type" value="Genomic_DNA"/>
</dbReference>
<evidence type="ECO:0000313" key="3">
    <source>
        <dbReference type="Proteomes" id="UP001155240"/>
    </source>
</evidence>
<accession>A0A9X2IR09</accession>
<keyword evidence="3" id="KW-1185">Reference proteome</keyword>
<dbReference type="Proteomes" id="UP001155240">
    <property type="component" value="Unassembled WGS sequence"/>
</dbReference>
<gene>
    <name evidence="2" type="ORF">NB037_04990</name>
</gene>